<dbReference type="InterPro" id="IPR051821">
    <property type="entry name" value="Asp/Asn_beta-hydroxylase"/>
</dbReference>
<dbReference type="Gene3D" id="2.60.120.330">
    <property type="entry name" value="B-lactam Antibiotic, Isopenicillin N Synthase, Chain"/>
    <property type="match status" value="1"/>
</dbReference>
<dbReference type="GO" id="GO:0016020">
    <property type="term" value="C:membrane"/>
    <property type="evidence" value="ECO:0007669"/>
    <property type="project" value="TreeGrafter"/>
</dbReference>
<organism evidence="5 6">
    <name type="scientific">Ferrimonas aestuarii</name>
    <dbReference type="NCBI Taxonomy" id="2569539"/>
    <lineage>
        <taxon>Bacteria</taxon>
        <taxon>Pseudomonadati</taxon>
        <taxon>Pseudomonadota</taxon>
        <taxon>Gammaproteobacteria</taxon>
        <taxon>Alteromonadales</taxon>
        <taxon>Ferrimonadaceae</taxon>
        <taxon>Ferrimonas</taxon>
    </lineage>
</organism>
<comment type="similarity">
    <text evidence="1">Belongs to the aspartyl/asparaginyl beta-hydroxylase family.</text>
</comment>
<evidence type="ECO:0000256" key="2">
    <source>
        <dbReference type="ARBA" id="ARBA00022964"/>
    </source>
</evidence>
<sequence length="249" mass="28676">MAQTTPWYNMLGERYSGDQPTFYDSDGLPWVKTLEDNWQVFRDELIALSESRPQQLRPYYINKAMSFPPRHWKTMGLYFWRFTMHGNCKRCPKTVGLLESIPGLVSASLSVLEPGSNINPHQGDTDAVYRCHLPLSVPEPLPNCGLQVGTDIRGWEEGRALTFCDAQTHTAWNHSDRRRLVMIIDVVRPEFIDRQHGVCAHVLASSVIQMLYQSSSLLNRLPGLLKRGLYHLFRGLIYLYLPIQRRFAL</sequence>
<evidence type="ECO:0000313" key="6">
    <source>
        <dbReference type="Proteomes" id="UP000305675"/>
    </source>
</evidence>
<accession>A0A4U1BKB1</accession>
<dbReference type="OrthoDB" id="21665at2"/>
<evidence type="ECO:0000256" key="3">
    <source>
        <dbReference type="ARBA" id="ARBA00023002"/>
    </source>
</evidence>
<keyword evidence="6" id="KW-1185">Reference proteome</keyword>
<feature type="domain" description="Aspartyl/asparaginy/proline hydroxylase" evidence="4">
    <location>
        <begin position="35"/>
        <end position="189"/>
    </location>
</feature>
<dbReference type="PANTHER" id="PTHR46332">
    <property type="entry name" value="ASPARTATE BETA-HYDROXYLASE DOMAIN-CONTAINING PROTEIN 2"/>
    <property type="match status" value="1"/>
</dbReference>
<reference evidence="5 6" key="1">
    <citation type="submission" date="2019-04" db="EMBL/GenBank/DDBJ databases">
        <authorList>
            <person name="Hwang J.C."/>
        </authorList>
    </citation>
    <scope>NUCLEOTIDE SEQUENCE [LARGE SCALE GENOMIC DNA]</scope>
    <source>
        <strain evidence="5 6">IMCC35002</strain>
    </source>
</reference>
<dbReference type="PANTHER" id="PTHR46332:SF5">
    <property type="entry name" value="ASPARTATE BETA-HYDROXYLASE DOMAIN CONTAINING 2"/>
    <property type="match status" value="1"/>
</dbReference>
<name>A0A4U1BKB1_9GAMM</name>
<keyword evidence="3" id="KW-0560">Oxidoreductase</keyword>
<dbReference type="RefSeq" id="WP_136864366.1">
    <property type="nucleotide sequence ID" value="NZ_SWCJ01000014.1"/>
</dbReference>
<dbReference type="AlphaFoldDB" id="A0A4U1BKB1"/>
<evidence type="ECO:0000313" key="5">
    <source>
        <dbReference type="EMBL" id="TKB52743.1"/>
    </source>
</evidence>
<dbReference type="EMBL" id="SWCJ01000014">
    <property type="protein sequence ID" value="TKB52743.1"/>
    <property type="molecule type" value="Genomic_DNA"/>
</dbReference>
<proteinExistence type="inferred from homology"/>
<evidence type="ECO:0000256" key="1">
    <source>
        <dbReference type="ARBA" id="ARBA00007730"/>
    </source>
</evidence>
<dbReference type="Proteomes" id="UP000305675">
    <property type="component" value="Unassembled WGS sequence"/>
</dbReference>
<dbReference type="SUPFAM" id="SSF51197">
    <property type="entry name" value="Clavaminate synthase-like"/>
    <property type="match status" value="1"/>
</dbReference>
<dbReference type="GO" id="GO:0051213">
    <property type="term" value="F:dioxygenase activity"/>
    <property type="evidence" value="ECO:0007669"/>
    <property type="project" value="UniProtKB-KW"/>
</dbReference>
<dbReference type="InterPro" id="IPR007803">
    <property type="entry name" value="Asp/Arg/Pro-Hydrxlase"/>
</dbReference>
<gene>
    <name evidence="5" type="ORF">FCL42_15655</name>
</gene>
<evidence type="ECO:0000259" key="4">
    <source>
        <dbReference type="Pfam" id="PF05118"/>
    </source>
</evidence>
<protein>
    <submittedName>
        <fullName evidence="5">Aspartyl/asparaginyl beta-hydroxylase domain-containing protein</fullName>
    </submittedName>
</protein>
<dbReference type="Pfam" id="PF05118">
    <property type="entry name" value="Asp_Arg_Hydrox"/>
    <property type="match status" value="1"/>
</dbReference>
<comment type="caution">
    <text evidence="5">The sequence shown here is derived from an EMBL/GenBank/DDBJ whole genome shotgun (WGS) entry which is preliminary data.</text>
</comment>
<dbReference type="InterPro" id="IPR027443">
    <property type="entry name" value="IPNS-like_sf"/>
</dbReference>
<keyword evidence="2" id="KW-0223">Dioxygenase</keyword>